<proteinExistence type="predicted"/>
<sequence length="52" mass="5369">MSATGNRPKDVAAESGLVVSAAQSSTTIAPVGAEDFWRHEIKGLQGAERDGV</sequence>
<comment type="caution">
    <text evidence="1">The sequence shown here is derived from an EMBL/GenBank/DDBJ whole genome shotgun (WGS) entry which is preliminary data.</text>
</comment>
<protein>
    <submittedName>
        <fullName evidence="1">Uncharacterized protein</fullName>
    </submittedName>
</protein>
<evidence type="ECO:0000313" key="1">
    <source>
        <dbReference type="EMBL" id="MBB5536044.1"/>
    </source>
</evidence>
<dbReference type="EMBL" id="JACHBK010000005">
    <property type="protein sequence ID" value="MBB5536044.1"/>
    <property type="molecule type" value="Genomic_DNA"/>
</dbReference>
<accession>A0A7W8X8D2</accession>
<dbReference type="Proteomes" id="UP000585507">
    <property type="component" value="Unassembled WGS sequence"/>
</dbReference>
<gene>
    <name evidence="1" type="ORF">GGD55_002748</name>
</gene>
<keyword evidence="2" id="KW-1185">Reference proteome</keyword>
<dbReference type="AlphaFoldDB" id="A0A7W8X8D2"/>
<organism evidence="1 2">
    <name type="scientific">Rhizobium giardinii</name>
    <dbReference type="NCBI Taxonomy" id="56731"/>
    <lineage>
        <taxon>Bacteria</taxon>
        <taxon>Pseudomonadati</taxon>
        <taxon>Pseudomonadota</taxon>
        <taxon>Alphaproteobacteria</taxon>
        <taxon>Hyphomicrobiales</taxon>
        <taxon>Rhizobiaceae</taxon>
        <taxon>Rhizobium/Agrobacterium group</taxon>
        <taxon>Rhizobium</taxon>
    </lineage>
</organism>
<reference evidence="1 2" key="1">
    <citation type="submission" date="2020-08" db="EMBL/GenBank/DDBJ databases">
        <title>Genomic Encyclopedia of Type Strains, Phase IV (KMG-V): Genome sequencing to study the core and pangenomes of soil and plant-associated prokaryotes.</title>
        <authorList>
            <person name="Whitman W."/>
        </authorList>
    </citation>
    <scope>NUCLEOTIDE SEQUENCE [LARGE SCALE GENOMIC DNA]</scope>
    <source>
        <strain evidence="1 2">SEMIA 4084</strain>
    </source>
</reference>
<evidence type="ECO:0000313" key="2">
    <source>
        <dbReference type="Proteomes" id="UP000585507"/>
    </source>
</evidence>
<name>A0A7W8X8D2_9HYPH</name>